<sequence>MGWSVPSACLLLLGVCVPSGYYSVLVMALVGWGVVALLWALTCLAWLMESPIRRRRYLARLRPLLIAPALFAASWAAASGDLIGRAVFPWHQAALERLAAEAVTRPPLTPPYGGNVGLYNFEHISSHNGCVFMSTDDRAMGGGRGFAWCPGRRDGDVVDFDGQFYLSSVEEGWFVYYRSRATEAEGRLWGLRLSELSPPVET</sequence>
<keyword evidence="1" id="KW-1133">Transmembrane helix</keyword>
<evidence type="ECO:0000256" key="1">
    <source>
        <dbReference type="SAM" id="Phobius"/>
    </source>
</evidence>
<gene>
    <name evidence="2" type="ORF">GCM10010185_58970</name>
</gene>
<evidence type="ECO:0000313" key="3">
    <source>
        <dbReference type="Proteomes" id="UP000639606"/>
    </source>
</evidence>
<feature type="transmembrane region" description="Helical" evidence="1">
    <location>
        <begin position="20"/>
        <end position="47"/>
    </location>
</feature>
<comment type="caution">
    <text evidence="2">The sequence shown here is derived from an EMBL/GenBank/DDBJ whole genome shotgun (WGS) entry which is preliminary data.</text>
</comment>
<name>A0A918ASJ4_9PSEU</name>
<dbReference type="Proteomes" id="UP000639606">
    <property type="component" value="Unassembled WGS sequence"/>
</dbReference>
<organism evidence="2 3">
    <name type="scientific">Saccharothrix coeruleofusca</name>
    <dbReference type="NCBI Taxonomy" id="33919"/>
    <lineage>
        <taxon>Bacteria</taxon>
        <taxon>Bacillati</taxon>
        <taxon>Actinomycetota</taxon>
        <taxon>Actinomycetes</taxon>
        <taxon>Pseudonocardiales</taxon>
        <taxon>Pseudonocardiaceae</taxon>
        <taxon>Saccharothrix</taxon>
    </lineage>
</organism>
<dbReference type="EMBL" id="BMRG01000017">
    <property type="protein sequence ID" value="GGP77478.1"/>
    <property type="molecule type" value="Genomic_DNA"/>
</dbReference>
<dbReference type="RefSeq" id="WP_189226591.1">
    <property type="nucleotide sequence ID" value="NZ_BMRG01000017.1"/>
</dbReference>
<dbReference type="AlphaFoldDB" id="A0A918ASJ4"/>
<protein>
    <submittedName>
        <fullName evidence="2">Uncharacterized protein</fullName>
    </submittedName>
</protein>
<accession>A0A918ASJ4</accession>
<feature type="transmembrane region" description="Helical" evidence="1">
    <location>
        <begin position="59"/>
        <end position="78"/>
    </location>
</feature>
<proteinExistence type="predicted"/>
<evidence type="ECO:0000313" key="2">
    <source>
        <dbReference type="EMBL" id="GGP77478.1"/>
    </source>
</evidence>
<keyword evidence="1" id="KW-0812">Transmembrane</keyword>
<reference evidence="2" key="1">
    <citation type="journal article" date="2014" name="Int. J. Syst. Evol. Microbiol.">
        <title>Complete genome sequence of Corynebacterium casei LMG S-19264T (=DSM 44701T), isolated from a smear-ripened cheese.</title>
        <authorList>
            <consortium name="US DOE Joint Genome Institute (JGI-PGF)"/>
            <person name="Walter F."/>
            <person name="Albersmeier A."/>
            <person name="Kalinowski J."/>
            <person name="Ruckert C."/>
        </authorList>
    </citation>
    <scope>NUCLEOTIDE SEQUENCE</scope>
    <source>
        <strain evidence="2">JCM 3313</strain>
    </source>
</reference>
<reference evidence="2" key="2">
    <citation type="submission" date="2020-09" db="EMBL/GenBank/DDBJ databases">
        <authorList>
            <person name="Sun Q."/>
            <person name="Ohkuma M."/>
        </authorList>
    </citation>
    <scope>NUCLEOTIDE SEQUENCE</scope>
    <source>
        <strain evidence="2">JCM 3313</strain>
    </source>
</reference>
<keyword evidence="1" id="KW-0472">Membrane</keyword>
<keyword evidence="3" id="KW-1185">Reference proteome</keyword>